<proteinExistence type="predicted"/>
<protein>
    <submittedName>
        <fullName evidence="3">Prepilin peptidase</fullName>
    </submittedName>
</protein>
<evidence type="ECO:0000313" key="4">
    <source>
        <dbReference type="Proteomes" id="UP000439965"/>
    </source>
</evidence>
<dbReference type="EMBL" id="CP050485">
    <property type="protein sequence ID" value="QOG28165.1"/>
    <property type="molecule type" value="Genomic_DNA"/>
</dbReference>
<name>A0A6I4XIH2_ENTGA</name>
<dbReference type="PROSITE" id="PS51257">
    <property type="entry name" value="PROKAR_LIPOPROTEIN"/>
    <property type="match status" value="1"/>
</dbReference>
<evidence type="ECO:0000313" key="2">
    <source>
        <dbReference type="EMBL" id="MXS26456.1"/>
    </source>
</evidence>
<evidence type="ECO:0000259" key="1">
    <source>
        <dbReference type="Pfam" id="PF06750"/>
    </source>
</evidence>
<dbReference type="AlphaFoldDB" id="A0A6I4XIH2"/>
<reference evidence="3 5" key="2">
    <citation type="submission" date="2020-03" db="EMBL/GenBank/DDBJ databases">
        <title>Characterization of ganglioside-mimicking enterococci.</title>
        <authorList>
            <person name="Patry R.T."/>
            <person name="Nothaft H."/>
            <person name="Bridger R."/>
            <person name="Shajahan A."/>
            <person name="Huynh S."/>
            <person name="Sanchez S."/>
            <person name="Azadi P."/>
            <person name="Cooper K."/>
            <person name="Miller W.G."/>
            <person name="Parker C.T."/>
            <person name="Wells L."/>
            <person name="Szymanski C.M."/>
        </authorList>
    </citation>
    <scope>NUCLEOTIDE SEQUENCE [LARGE SCALE GENOMIC DNA]</scope>
    <source>
        <strain evidence="3 5">EGM181</strain>
    </source>
</reference>
<dbReference type="PANTHER" id="PTHR30487:SF0">
    <property type="entry name" value="PREPILIN LEADER PEPTIDASE_N-METHYLTRANSFERASE-RELATED"/>
    <property type="match status" value="1"/>
</dbReference>
<dbReference type="Proteomes" id="UP000516696">
    <property type="component" value="Chromosome"/>
</dbReference>
<dbReference type="Proteomes" id="UP000439965">
    <property type="component" value="Unassembled WGS sequence"/>
</dbReference>
<dbReference type="GO" id="GO:0004190">
    <property type="term" value="F:aspartic-type endopeptidase activity"/>
    <property type="evidence" value="ECO:0007669"/>
    <property type="project" value="TreeGrafter"/>
</dbReference>
<dbReference type="InterPro" id="IPR010627">
    <property type="entry name" value="Prepilin_pept_A24_N"/>
</dbReference>
<dbReference type="PANTHER" id="PTHR30487">
    <property type="entry name" value="TYPE 4 PREPILIN-LIKE PROTEINS LEADER PEPTIDE-PROCESSING ENZYME"/>
    <property type="match status" value="1"/>
</dbReference>
<dbReference type="GO" id="GO:0005886">
    <property type="term" value="C:plasma membrane"/>
    <property type="evidence" value="ECO:0007669"/>
    <property type="project" value="TreeGrafter"/>
</dbReference>
<organism evidence="2 4">
    <name type="scientific">Enterococcus gallinarum</name>
    <dbReference type="NCBI Taxonomy" id="1353"/>
    <lineage>
        <taxon>Bacteria</taxon>
        <taxon>Bacillati</taxon>
        <taxon>Bacillota</taxon>
        <taxon>Bacilli</taxon>
        <taxon>Lactobacillales</taxon>
        <taxon>Enterococcaceae</taxon>
        <taxon>Enterococcus</taxon>
    </lineage>
</organism>
<reference evidence="2 4" key="1">
    <citation type="submission" date="2019-04" db="EMBL/GenBank/DDBJ databases">
        <title>Step-wise assembly of the neonatal virome modulated by breast feeding.</title>
        <authorList>
            <person name="Liang G."/>
            <person name="Bushman F."/>
        </authorList>
    </citation>
    <scope>NUCLEOTIDE SEQUENCE [LARGE SCALE GENOMIC DNA]</scope>
    <source>
        <strain evidence="2 4">E3404</strain>
    </source>
</reference>
<dbReference type="InterPro" id="IPR050882">
    <property type="entry name" value="Prepilin_peptidase/N-MTase"/>
</dbReference>
<accession>A0A6I4XIH2</accession>
<dbReference type="GO" id="GO:0006465">
    <property type="term" value="P:signal peptide processing"/>
    <property type="evidence" value="ECO:0007669"/>
    <property type="project" value="TreeGrafter"/>
</dbReference>
<evidence type="ECO:0000313" key="5">
    <source>
        <dbReference type="Proteomes" id="UP000516696"/>
    </source>
</evidence>
<dbReference type="Pfam" id="PF06750">
    <property type="entry name" value="A24_N_bact"/>
    <property type="match status" value="1"/>
</dbReference>
<dbReference type="EMBL" id="WVTI01000008">
    <property type="protein sequence ID" value="MXS26456.1"/>
    <property type="molecule type" value="Genomic_DNA"/>
</dbReference>
<evidence type="ECO:0000313" key="3">
    <source>
        <dbReference type="EMBL" id="QOG28165.1"/>
    </source>
</evidence>
<sequence length="95" mass="10720">MGRALLLPILSVFSLGSCLSSFLMVVVYRLPRQESLGGRSHCEHCGKVLTPWQLIPIWSFLFLKGKCRNCLVPINRKYPISEIVGGILLVILYIF</sequence>
<gene>
    <name evidence="3" type="ORF">EGM181_13330</name>
    <name evidence="2" type="ORF">GTI89_10335</name>
</gene>
<feature type="domain" description="Prepilin peptidase A24 N-terminal" evidence="1">
    <location>
        <begin position="15"/>
        <end position="94"/>
    </location>
</feature>